<accession>A0A8H4VXF5</accession>
<dbReference type="AlphaFoldDB" id="A0A8H4VXF5"/>
<dbReference type="EMBL" id="JAAMPI010001289">
    <property type="protein sequence ID" value="KAF4625812.1"/>
    <property type="molecule type" value="Genomic_DNA"/>
</dbReference>
<feature type="region of interest" description="Disordered" evidence="1">
    <location>
        <begin position="114"/>
        <end position="144"/>
    </location>
</feature>
<evidence type="ECO:0000256" key="1">
    <source>
        <dbReference type="SAM" id="MobiDB-lite"/>
    </source>
</evidence>
<dbReference type="OrthoDB" id="6133115at2759"/>
<evidence type="ECO:0000259" key="2">
    <source>
        <dbReference type="Pfam" id="PF26082"/>
    </source>
</evidence>
<name>A0A8H4VXF5_9HELO</name>
<evidence type="ECO:0000313" key="3">
    <source>
        <dbReference type="EMBL" id="KAF4625812.1"/>
    </source>
</evidence>
<protein>
    <recommendedName>
        <fullName evidence="2">Oxidoreductase acuF-like C2H2 type zinc-finger domain-containing protein</fullName>
    </recommendedName>
</protein>
<dbReference type="Pfam" id="PF26082">
    <property type="entry name" value="zf-C2H2_AcuF"/>
    <property type="match status" value="1"/>
</dbReference>
<reference evidence="3 4" key="1">
    <citation type="submission" date="2020-03" db="EMBL/GenBank/DDBJ databases">
        <title>Draft Genome Sequence of Cudoniella acicularis.</title>
        <authorList>
            <person name="Buettner E."/>
            <person name="Kellner H."/>
        </authorList>
    </citation>
    <scope>NUCLEOTIDE SEQUENCE [LARGE SCALE GENOMIC DNA]</scope>
    <source>
        <strain evidence="3 4">DSM 108380</strain>
    </source>
</reference>
<feature type="compositionally biased region" description="Basic residues" evidence="1">
    <location>
        <begin position="564"/>
        <end position="573"/>
    </location>
</feature>
<sequence length="790" mass="90871">MLEVVNMTSLPENLSPIFMRTKRCIELFAHLVEYIGQVLHQPINGISLFESVDSLGRFKIWAQNIGAFQPFESKSSLDYRLRETPRIATRIAHILDELAEELDDVYLIASNTRENRVGSPPSKILEKNGSQDEPPKSPSADEEMSEIRELFESIVDSISELFRHSMIIRNNTSRDKYEKAATAAIAAFGSSFDKQADTNHVREKFPTIQSRGKEWLIDRLGGAITQRRQYLWYSREHRDKTSRSPDFGTLSRTKNTDQNTVKLLGYDGNSVISKFPTTLAPTQASTLFLSSHQSPEEDIAEDDFISQTSYATTLEEGKSGDCKLDVVPLDAISKGEPPFECPYCWQIQAIKSQKLWKKHVLADLRPYMCTFEHCEIKLFNDHHSWFSHELKNHRRLWKCYFCSHEPFEHSDMYQNHLKSRHKQSFIEDQLAALVEMSQQSIIEIPAECPFCEDWEKVLRERNPHIPFSTKLLVKPKEFQRHVGAHMEQLALFAIPPGFYDETGSDVESQAVYGRSVPSLPRKRQYRWTDNLSRGLSIASEDLSGYEGSWDSEFDNMGTSEKPGPIKRKPRVRHSKERIPAIEYPSASPDFSIPAATPYDRSLPNLDPNLDLSLPESEKQLWKKDLTSYAMYLLRRAIPDNPNRRSSWKRVEVARNEIPRDKILGIIKELDKWSFETAIQKKKRLALKSPPIHGHICNLLDDLATREANPNFEVKLAQLSRKRRFIMREIKETTTVIVYVTRSPRDGVDPVVLYQTLIEARRGLERGFEDGSQVIHTKVMEKLTSIQTEAV</sequence>
<dbReference type="PANTHER" id="PTHR35391">
    <property type="entry name" value="C2H2-TYPE DOMAIN-CONTAINING PROTEIN-RELATED"/>
    <property type="match status" value="1"/>
</dbReference>
<dbReference type="PANTHER" id="PTHR35391:SF7">
    <property type="entry name" value="C2H2-TYPE DOMAIN-CONTAINING PROTEIN"/>
    <property type="match status" value="1"/>
</dbReference>
<feature type="region of interest" description="Disordered" evidence="1">
    <location>
        <begin position="553"/>
        <end position="573"/>
    </location>
</feature>
<dbReference type="InterPro" id="IPR058925">
    <property type="entry name" value="zf-C2H2_AcuF"/>
</dbReference>
<proteinExistence type="predicted"/>
<dbReference type="Proteomes" id="UP000566819">
    <property type="component" value="Unassembled WGS sequence"/>
</dbReference>
<evidence type="ECO:0000313" key="4">
    <source>
        <dbReference type="Proteomes" id="UP000566819"/>
    </source>
</evidence>
<keyword evidence="4" id="KW-1185">Reference proteome</keyword>
<feature type="domain" description="Oxidoreductase acuF-like C2H2 type zinc-finger" evidence="2">
    <location>
        <begin position="338"/>
        <end position="364"/>
    </location>
</feature>
<feature type="compositionally biased region" description="Basic and acidic residues" evidence="1">
    <location>
        <begin position="124"/>
        <end position="135"/>
    </location>
</feature>
<gene>
    <name evidence="3" type="ORF">G7Y89_g12351</name>
</gene>
<comment type="caution">
    <text evidence="3">The sequence shown here is derived from an EMBL/GenBank/DDBJ whole genome shotgun (WGS) entry which is preliminary data.</text>
</comment>
<organism evidence="3 4">
    <name type="scientific">Cudoniella acicularis</name>
    <dbReference type="NCBI Taxonomy" id="354080"/>
    <lineage>
        <taxon>Eukaryota</taxon>
        <taxon>Fungi</taxon>
        <taxon>Dikarya</taxon>
        <taxon>Ascomycota</taxon>
        <taxon>Pezizomycotina</taxon>
        <taxon>Leotiomycetes</taxon>
        <taxon>Helotiales</taxon>
        <taxon>Tricladiaceae</taxon>
        <taxon>Cudoniella</taxon>
    </lineage>
</organism>